<proteinExistence type="predicted"/>
<comment type="caution">
    <text evidence="2">The sequence shown here is derived from an EMBL/GenBank/DDBJ whole genome shotgun (WGS) entry which is preliminary data.</text>
</comment>
<organism evidence="2 3">
    <name type="scientific">Cucurbitaria berberidis CBS 394.84</name>
    <dbReference type="NCBI Taxonomy" id="1168544"/>
    <lineage>
        <taxon>Eukaryota</taxon>
        <taxon>Fungi</taxon>
        <taxon>Dikarya</taxon>
        <taxon>Ascomycota</taxon>
        <taxon>Pezizomycotina</taxon>
        <taxon>Dothideomycetes</taxon>
        <taxon>Pleosporomycetidae</taxon>
        <taxon>Pleosporales</taxon>
        <taxon>Pleosporineae</taxon>
        <taxon>Cucurbitariaceae</taxon>
        <taxon>Cucurbitaria</taxon>
    </lineage>
</organism>
<dbReference type="OrthoDB" id="3675288at2759"/>
<feature type="compositionally biased region" description="Basic residues" evidence="1">
    <location>
        <begin position="104"/>
        <end position="113"/>
    </location>
</feature>
<evidence type="ECO:0000313" key="3">
    <source>
        <dbReference type="Proteomes" id="UP000800039"/>
    </source>
</evidence>
<reference evidence="2" key="1">
    <citation type="submission" date="2020-01" db="EMBL/GenBank/DDBJ databases">
        <authorList>
            <consortium name="DOE Joint Genome Institute"/>
            <person name="Haridas S."/>
            <person name="Albert R."/>
            <person name="Binder M."/>
            <person name="Bloem J."/>
            <person name="Labutti K."/>
            <person name="Salamov A."/>
            <person name="Andreopoulos B."/>
            <person name="Baker S.E."/>
            <person name="Barry K."/>
            <person name="Bills G."/>
            <person name="Bluhm B.H."/>
            <person name="Cannon C."/>
            <person name="Castanera R."/>
            <person name="Culley D.E."/>
            <person name="Daum C."/>
            <person name="Ezra D."/>
            <person name="Gonzalez J.B."/>
            <person name="Henrissat B."/>
            <person name="Kuo A."/>
            <person name="Liang C."/>
            <person name="Lipzen A."/>
            <person name="Lutzoni F."/>
            <person name="Magnuson J."/>
            <person name="Mondo S."/>
            <person name="Nolan M."/>
            <person name="Ohm R."/>
            <person name="Pangilinan J."/>
            <person name="Park H.-J."/>
            <person name="Ramirez L."/>
            <person name="Alfaro M."/>
            <person name="Sun H."/>
            <person name="Tritt A."/>
            <person name="Yoshinaga Y."/>
            <person name="Zwiers L.-H."/>
            <person name="Turgeon B.G."/>
            <person name="Goodwin S.B."/>
            <person name="Spatafora J.W."/>
            <person name="Crous P.W."/>
            <person name="Grigoriev I.V."/>
        </authorList>
    </citation>
    <scope>NUCLEOTIDE SEQUENCE</scope>
    <source>
        <strain evidence="2">CBS 394.84</strain>
    </source>
</reference>
<name>A0A9P4GHS9_9PLEO</name>
<dbReference type="GeneID" id="63855083"/>
<dbReference type="Proteomes" id="UP000800039">
    <property type="component" value="Unassembled WGS sequence"/>
</dbReference>
<protein>
    <submittedName>
        <fullName evidence="2">Uncharacterized protein</fullName>
    </submittedName>
</protein>
<sequence length="113" mass="12694">MSFTKLVSKIKSLSLRPKPARGYSHLVEPANESDSDVQTISVGNINPVQLVKNLELKFPSGFEVQIMHNVYSIRAPRRLSLSEIEECRRDFGTPSSPSRGMGKQPKKRWAIPT</sequence>
<feature type="region of interest" description="Disordered" evidence="1">
    <location>
        <begin position="90"/>
        <end position="113"/>
    </location>
</feature>
<dbReference type="EMBL" id="ML976616">
    <property type="protein sequence ID" value="KAF1845547.1"/>
    <property type="molecule type" value="Genomic_DNA"/>
</dbReference>
<accession>A0A9P4GHS9</accession>
<dbReference type="AlphaFoldDB" id="A0A9P4GHS9"/>
<dbReference type="RefSeq" id="XP_040788110.1">
    <property type="nucleotide sequence ID" value="XM_040937833.1"/>
</dbReference>
<evidence type="ECO:0000256" key="1">
    <source>
        <dbReference type="SAM" id="MobiDB-lite"/>
    </source>
</evidence>
<keyword evidence="3" id="KW-1185">Reference proteome</keyword>
<gene>
    <name evidence="2" type="ORF">K460DRAFT_416794</name>
</gene>
<evidence type="ECO:0000313" key="2">
    <source>
        <dbReference type="EMBL" id="KAF1845547.1"/>
    </source>
</evidence>